<dbReference type="RefSeq" id="WP_344844156.1">
    <property type="nucleotide sequence ID" value="NZ_BAABDF010000003.1"/>
</dbReference>
<sequence length="215" mass="24504">MVFKRRDKLSGWTLFIRSIWPKGGWSRAATYMKHRLNRLPDTPHKIARGVFAGAFAAFTPFFGLHFLVAFLVAKLVRGNVLAALLGTFIGNPLTYVPIGVIAMKMGHFILGSRFDREHERSFVGKFLDAGDDLWRNLVALFTDQDANWDGLLRFTHEVFMPYLVGGIFPGIVAGLACYYISLPMISAYQHRRIGRFKRKSEERRRKAAAKNRQNP</sequence>
<feature type="transmembrane region" description="Helical" evidence="1">
    <location>
        <begin position="80"/>
        <end position="103"/>
    </location>
</feature>
<feature type="transmembrane region" description="Helical" evidence="1">
    <location>
        <begin position="159"/>
        <end position="182"/>
    </location>
</feature>
<evidence type="ECO:0000256" key="1">
    <source>
        <dbReference type="SAM" id="Phobius"/>
    </source>
</evidence>
<dbReference type="EMBL" id="BAABDF010000003">
    <property type="protein sequence ID" value="GAA3860783.1"/>
    <property type="molecule type" value="Genomic_DNA"/>
</dbReference>
<feature type="domain" description="DUF2062" evidence="2">
    <location>
        <begin position="27"/>
        <end position="192"/>
    </location>
</feature>
<evidence type="ECO:0000259" key="2">
    <source>
        <dbReference type="Pfam" id="PF09835"/>
    </source>
</evidence>
<reference evidence="4" key="1">
    <citation type="journal article" date="2019" name="Int. J. Syst. Evol. Microbiol.">
        <title>The Global Catalogue of Microorganisms (GCM) 10K type strain sequencing project: providing services to taxonomists for standard genome sequencing and annotation.</title>
        <authorList>
            <consortium name="The Broad Institute Genomics Platform"/>
            <consortium name="The Broad Institute Genome Sequencing Center for Infectious Disease"/>
            <person name="Wu L."/>
            <person name="Ma J."/>
        </authorList>
    </citation>
    <scope>NUCLEOTIDE SEQUENCE [LARGE SCALE GENOMIC DNA]</scope>
    <source>
        <strain evidence="4">JCM 17190</strain>
    </source>
</reference>
<name>A0ABP7JZM4_9RHOB</name>
<proteinExistence type="predicted"/>
<evidence type="ECO:0000313" key="3">
    <source>
        <dbReference type="EMBL" id="GAA3860783.1"/>
    </source>
</evidence>
<gene>
    <name evidence="3" type="ORF">GCM10022404_09550</name>
</gene>
<dbReference type="Proteomes" id="UP001399917">
    <property type="component" value="Unassembled WGS sequence"/>
</dbReference>
<dbReference type="Pfam" id="PF09835">
    <property type="entry name" value="DUF2062"/>
    <property type="match status" value="1"/>
</dbReference>
<organism evidence="3 4">
    <name type="scientific">Celeribacter arenosi</name>
    <dbReference type="NCBI Taxonomy" id="792649"/>
    <lineage>
        <taxon>Bacteria</taxon>
        <taxon>Pseudomonadati</taxon>
        <taxon>Pseudomonadota</taxon>
        <taxon>Alphaproteobacteria</taxon>
        <taxon>Rhodobacterales</taxon>
        <taxon>Roseobacteraceae</taxon>
        <taxon>Celeribacter</taxon>
    </lineage>
</organism>
<keyword evidence="1" id="KW-0812">Transmembrane</keyword>
<accession>A0ABP7JZM4</accession>
<comment type="caution">
    <text evidence="3">The sequence shown here is derived from an EMBL/GenBank/DDBJ whole genome shotgun (WGS) entry which is preliminary data.</text>
</comment>
<keyword evidence="1" id="KW-1133">Transmembrane helix</keyword>
<dbReference type="InterPro" id="IPR018639">
    <property type="entry name" value="DUF2062"/>
</dbReference>
<feature type="transmembrane region" description="Helical" evidence="1">
    <location>
        <begin position="50"/>
        <end position="73"/>
    </location>
</feature>
<keyword evidence="4" id="KW-1185">Reference proteome</keyword>
<evidence type="ECO:0000313" key="4">
    <source>
        <dbReference type="Proteomes" id="UP001399917"/>
    </source>
</evidence>
<keyword evidence="1" id="KW-0472">Membrane</keyword>
<protein>
    <submittedName>
        <fullName evidence="3">DUF2062 domain-containing protein</fullName>
    </submittedName>
</protein>
<dbReference type="PANTHER" id="PTHR40547:SF1">
    <property type="entry name" value="SLL0298 PROTEIN"/>
    <property type="match status" value="1"/>
</dbReference>
<dbReference type="PANTHER" id="PTHR40547">
    <property type="entry name" value="SLL0298 PROTEIN"/>
    <property type="match status" value="1"/>
</dbReference>